<dbReference type="OrthoDB" id="4931325at2"/>
<evidence type="ECO:0000259" key="1">
    <source>
        <dbReference type="Pfam" id="PF04717"/>
    </source>
</evidence>
<dbReference type="AlphaFoldDB" id="T0HC19"/>
<keyword evidence="3" id="KW-1185">Reference proteome</keyword>
<reference evidence="2 3" key="1">
    <citation type="journal article" date="2013" name="Genome Announc.">
        <title>Genome Sequence of Novosphingobium lindaniclasticum LE124T, Isolated from a Hexachlorocyclohexane Dumpsite.</title>
        <authorList>
            <person name="Saxena A."/>
            <person name="Nayyar N."/>
            <person name="Sangwan N."/>
            <person name="Kumari R."/>
            <person name="Khurana J.P."/>
            <person name="Lal R."/>
        </authorList>
    </citation>
    <scope>NUCLEOTIDE SEQUENCE [LARGE SCALE GENOMIC DNA]</scope>
    <source>
        <strain evidence="2 3">LE124</strain>
    </source>
</reference>
<comment type="caution">
    <text evidence="2">The sequence shown here is derived from an EMBL/GenBank/DDBJ whole genome shotgun (WGS) entry which is preliminary data.</text>
</comment>
<gene>
    <name evidence="2" type="ORF">L284_18880</name>
</gene>
<dbReference type="Proteomes" id="UP000015527">
    <property type="component" value="Unassembled WGS sequence"/>
</dbReference>
<proteinExistence type="predicted"/>
<dbReference type="InterPro" id="IPR037026">
    <property type="entry name" value="Vgr_OB-fold_dom_sf"/>
</dbReference>
<accession>T0HC19</accession>
<dbReference type="InterPro" id="IPR044033">
    <property type="entry name" value="GpV-like_apex"/>
</dbReference>
<dbReference type="PATRIC" id="fig|1096930.3.peg.3728"/>
<dbReference type="NCBIfam" id="TIGR01644">
    <property type="entry name" value="phage_P2_V"/>
    <property type="match status" value="1"/>
</dbReference>
<dbReference type="Gene3D" id="2.40.50.230">
    <property type="entry name" value="Gp5 N-terminal domain"/>
    <property type="match status" value="1"/>
</dbReference>
<dbReference type="EMBL" id="ATHL01000127">
    <property type="protein sequence ID" value="EQB09678.1"/>
    <property type="molecule type" value="Genomic_DNA"/>
</dbReference>
<dbReference type="InterPro" id="IPR006531">
    <property type="entry name" value="Gp5/Vgr_OB"/>
</dbReference>
<dbReference type="InterPro" id="IPR013046">
    <property type="entry name" value="GpV/Gp45"/>
</dbReference>
<dbReference type="eggNOG" id="COG4540">
    <property type="taxonomic scope" value="Bacteria"/>
</dbReference>
<name>T0HC19_9SPHN</name>
<sequence length="184" mass="18615">MAQSNDHEQLTGEVIQVGTVASIDHAARTCTVQLGDLETSDLPWVALLAGRVKLWCPPCAGEQCAVLCPEGDLDNGLVLPGIYSDANSPSTSDPDVFELEFPDSAVISYNHATHALTVTLPAGGTAALTAPGGVTIEGDVAIKGNVSIEGKAEASEDVIGGGISLKSHKHTGVAAGSAQSGTAV</sequence>
<feature type="domain" description="Gp5/Type VI secretion system Vgr protein OB-fold" evidence="1">
    <location>
        <begin position="17"/>
        <end position="83"/>
    </location>
</feature>
<protein>
    <recommendedName>
        <fullName evidence="1">Gp5/Type VI secretion system Vgr protein OB-fold domain-containing protein</fullName>
    </recommendedName>
</protein>
<dbReference type="Pfam" id="PF04717">
    <property type="entry name" value="Phage_base_V"/>
    <property type="match status" value="1"/>
</dbReference>
<evidence type="ECO:0000313" key="3">
    <source>
        <dbReference type="Proteomes" id="UP000015527"/>
    </source>
</evidence>
<organism evidence="2 3">
    <name type="scientific">Novosphingobium lindaniclasticum LE124</name>
    <dbReference type="NCBI Taxonomy" id="1096930"/>
    <lineage>
        <taxon>Bacteria</taxon>
        <taxon>Pseudomonadati</taxon>
        <taxon>Pseudomonadota</taxon>
        <taxon>Alphaproteobacteria</taxon>
        <taxon>Sphingomonadales</taxon>
        <taxon>Sphingomonadaceae</taxon>
        <taxon>Novosphingobium</taxon>
    </lineage>
</organism>
<evidence type="ECO:0000313" key="2">
    <source>
        <dbReference type="EMBL" id="EQB09678.1"/>
    </source>
</evidence>
<dbReference type="Pfam" id="PF18946">
    <property type="entry name" value="Apex"/>
    <property type="match status" value="1"/>
</dbReference>
<dbReference type="Gene3D" id="6.20.150.10">
    <property type="match status" value="1"/>
</dbReference>
<dbReference type="RefSeq" id="WP_021235527.1">
    <property type="nucleotide sequence ID" value="NZ_ATHL01000127.1"/>
</dbReference>